<dbReference type="Proteomes" id="UP000811609">
    <property type="component" value="Chromosome 2"/>
</dbReference>
<protein>
    <submittedName>
        <fullName evidence="1">Uncharacterized protein</fullName>
    </submittedName>
</protein>
<dbReference type="AlphaFoldDB" id="A0A8T1R8S4"/>
<organism evidence="1 2">
    <name type="scientific">Carya illinoinensis</name>
    <name type="common">Pecan</name>
    <dbReference type="NCBI Taxonomy" id="32201"/>
    <lineage>
        <taxon>Eukaryota</taxon>
        <taxon>Viridiplantae</taxon>
        <taxon>Streptophyta</taxon>
        <taxon>Embryophyta</taxon>
        <taxon>Tracheophyta</taxon>
        <taxon>Spermatophyta</taxon>
        <taxon>Magnoliopsida</taxon>
        <taxon>eudicotyledons</taxon>
        <taxon>Gunneridae</taxon>
        <taxon>Pentapetalae</taxon>
        <taxon>rosids</taxon>
        <taxon>fabids</taxon>
        <taxon>Fagales</taxon>
        <taxon>Juglandaceae</taxon>
        <taxon>Carya</taxon>
    </lineage>
</organism>
<dbReference type="EMBL" id="CM031810">
    <property type="protein sequence ID" value="KAG6663306.1"/>
    <property type="molecule type" value="Genomic_DNA"/>
</dbReference>
<accession>A0A8T1R8S4</accession>
<sequence length="69" mass="7565">MVAYQMKGVALIHQPTLRLMHSQFTWSLRLQIPLGMFSFIPLKSTGEGACNVGVLVGEDLRSCDLSEAA</sequence>
<keyword evidence="2" id="KW-1185">Reference proteome</keyword>
<name>A0A8T1R8S4_CARIL</name>
<comment type="caution">
    <text evidence="1">The sequence shown here is derived from an EMBL/GenBank/DDBJ whole genome shotgun (WGS) entry which is preliminary data.</text>
</comment>
<evidence type="ECO:0000313" key="1">
    <source>
        <dbReference type="EMBL" id="KAG6663306.1"/>
    </source>
</evidence>
<reference evidence="1" key="1">
    <citation type="submission" date="2020-12" db="EMBL/GenBank/DDBJ databases">
        <title>WGS assembly of Carya illinoinensis cv. Pawnee.</title>
        <authorList>
            <person name="Platts A."/>
            <person name="Shu S."/>
            <person name="Wright S."/>
            <person name="Barry K."/>
            <person name="Edger P."/>
            <person name="Pires J.C."/>
            <person name="Schmutz J."/>
        </authorList>
    </citation>
    <scope>NUCLEOTIDE SEQUENCE</scope>
    <source>
        <tissue evidence="1">Leaf</tissue>
    </source>
</reference>
<evidence type="ECO:0000313" key="2">
    <source>
        <dbReference type="Proteomes" id="UP000811609"/>
    </source>
</evidence>
<proteinExistence type="predicted"/>
<gene>
    <name evidence="1" type="ORF">CIPAW_02G017300</name>
</gene>